<protein>
    <submittedName>
        <fullName evidence="1">Uncharacterized protein</fullName>
    </submittedName>
</protein>
<dbReference type="Proteomes" id="UP000253383">
    <property type="component" value="Unassembled WGS sequence"/>
</dbReference>
<evidence type="ECO:0000313" key="1">
    <source>
        <dbReference type="EMBL" id="RCR70446.1"/>
    </source>
</evidence>
<dbReference type="OrthoDB" id="8858565at2"/>
<dbReference type="AlphaFoldDB" id="A0A368JU28"/>
<name>A0A368JU28_9BACT</name>
<accession>A0A368JU28</accession>
<dbReference type="EMBL" id="QOWE01000004">
    <property type="protein sequence ID" value="RCR70446.1"/>
    <property type="molecule type" value="Genomic_DNA"/>
</dbReference>
<comment type="caution">
    <text evidence="1">The sequence shown here is derived from an EMBL/GenBank/DDBJ whole genome shotgun (WGS) entry which is preliminary data.</text>
</comment>
<reference evidence="1 2" key="1">
    <citation type="submission" date="2018-07" db="EMBL/GenBank/DDBJ databases">
        <title>Genome analysis of Larkinella rosea.</title>
        <authorList>
            <person name="Zhou Z."/>
            <person name="Wang G."/>
        </authorList>
    </citation>
    <scope>NUCLEOTIDE SEQUENCE [LARGE SCALE GENOMIC DNA]</scope>
    <source>
        <strain evidence="2">zzj9</strain>
    </source>
</reference>
<keyword evidence="2" id="KW-1185">Reference proteome</keyword>
<sequence length="64" mass="7343">MVWNQTHFPAAMRSLPPSVRAKAIEIANSLLEQEVPDKKEAISTSIYEARAWARQRFMESRQVA</sequence>
<evidence type="ECO:0000313" key="2">
    <source>
        <dbReference type="Proteomes" id="UP000253383"/>
    </source>
</evidence>
<proteinExistence type="predicted"/>
<gene>
    <name evidence="1" type="ORF">DUE52_05695</name>
</gene>
<organism evidence="1 2">
    <name type="scientific">Larkinella punicea</name>
    <dbReference type="NCBI Taxonomy" id="2315727"/>
    <lineage>
        <taxon>Bacteria</taxon>
        <taxon>Pseudomonadati</taxon>
        <taxon>Bacteroidota</taxon>
        <taxon>Cytophagia</taxon>
        <taxon>Cytophagales</taxon>
        <taxon>Spirosomataceae</taxon>
        <taxon>Larkinella</taxon>
    </lineage>
</organism>